<evidence type="ECO:0000256" key="3">
    <source>
        <dbReference type="SAM" id="MobiDB-lite"/>
    </source>
</evidence>
<evidence type="ECO:0000313" key="7">
    <source>
        <dbReference type="Proteomes" id="UP001597182"/>
    </source>
</evidence>
<evidence type="ECO:0000259" key="4">
    <source>
        <dbReference type="Pfam" id="PF00561"/>
    </source>
</evidence>
<dbReference type="Gene3D" id="3.40.50.1820">
    <property type="entry name" value="alpha/beta hydrolase"/>
    <property type="match status" value="1"/>
</dbReference>
<keyword evidence="1" id="KW-0808">Transferase</keyword>
<dbReference type="InterPro" id="IPR051321">
    <property type="entry name" value="PHA/PHB_synthase"/>
</dbReference>
<organism evidence="6 7">
    <name type="scientific">Pseudonocardia benzenivorans</name>
    <dbReference type="NCBI Taxonomy" id="228005"/>
    <lineage>
        <taxon>Bacteria</taxon>
        <taxon>Bacillati</taxon>
        <taxon>Actinomycetota</taxon>
        <taxon>Actinomycetes</taxon>
        <taxon>Pseudonocardiales</taxon>
        <taxon>Pseudonocardiaceae</taxon>
        <taxon>Pseudonocardia</taxon>
    </lineage>
</organism>
<dbReference type="RefSeq" id="WP_346090882.1">
    <property type="nucleotide sequence ID" value="NZ_BAABKS010000016.1"/>
</dbReference>
<dbReference type="PANTHER" id="PTHR36837">
    <property type="entry name" value="POLY(3-HYDROXYALKANOATE) POLYMERASE SUBUNIT PHAC"/>
    <property type="match status" value="1"/>
</dbReference>
<keyword evidence="2" id="KW-0012">Acyltransferase</keyword>
<dbReference type="EMBL" id="JBHTMB010000274">
    <property type="protein sequence ID" value="MFD1237199.1"/>
    <property type="molecule type" value="Genomic_DNA"/>
</dbReference>
<dbReference type="InterPro" id="IPR029058">
    <property type="entry name" value="AB_hydrolase_fold"/>
</dbReference>
<accession>A0ABW3VSS2</accession>
<keyword evidence="7" id="KW-1185">Reference proteome</keyword>
<dbReference type="Pfam" id="PF00561">
    <property type="entry name" value="Abhydrolase_1"/>
    <property type="match status" value="1"/>
</dbReference>
<evidence type="ECO:0000256" key="1">
    <source>
        <dbReference type="ARBA" id="ARBA00022679"/>
    </source>
</evidence>
<sequence>MSTSEGMPSGSGRPPGPVAAARRLGDVLAGAGGRLGDVVSPSWLVARVDPMNFAGALAETAVAVAAHPGTAVTATAQLAGAALRAAADAVPGTRVPGTRAPGARSADRRHRNPAWEDNPWYALCRREHEVLAGWARTVIEDVELGPVARRKLAFLVEQAVVAADPVNWPWSNPDVPAAALRTGGRSVLRGLRNLVRDVAMNGGMPRQVAADACVVGHDLAATPGAVVFRNDLVEVIQYAPTTPTVHRTPLLLSPPWINKYYVMDLAPGRSFAQWAVEHGRTVFAMSYRNPDGAQRDLTLSDYLQQGLFAALDVVEEITGESRADVAALCLGGTLATAGAAWLAARGDRRIASLTLLNTMLDYSEPGPLGVFTDARTVDRLARRMRATGYLPASSMKAVFDALRPADLVWRYVLDGWWLGEDPPAFDLLAWNVDSTRMPAAMHTEYLAELYVENRLAAGTMELAGERLDLGAVRCDTYVVGAETDHIAPWRSVYAGARLLGGDVRFVLTTAGHIAGVVNPPSARSAHRVGTRPLPAAPDDWFAAAARRPGSWWEDWAVWAGERAGPQAPPPPLGSTAHPAIEEAPGSYVRAG</sequence>
<name>A0ABW3VSS2_9PSEU</name>
<evidence type="ECO:0000256" key="2">
    <source>
        <dbReference type="ARBA" id="ARBA00023315"/>
    </source>
</evidence>
<dbReference type="Proteomes" id="UP001597182">
    <property type="component" value="Unassembled WGS sequence"/>
</dbReference>
<proteinExistence type="predicted"/>
<feature type="region of interest" description="Disordered" evidence="3">
    <location>
        <begin position="562"/>
        <end position="591"/>
    </location>
</feature>
<dbReference type="PANTHER" id="PTHR36837:SF5">
    <property type="entry name" value="POLY-3-HYDROXYBUTYRATE SYNTHASE"/>
    <property type="match status" value="1"/>
</dbReference>
<dbReference type="InterPro" id="IPR010941">
    <property type="entry name" value="PhaC_N"/>
</dbReference>
<evidence type="ECO:0000313" key="6">
    <source>
        <dbReference type="EMBL" id="MFD1237199.1"/>
    </source>
</evidence>
<protein>
    <submittedName>
        <fullName evidence="6">PHA/PHB synthase family protein</fullName>
    </submittedName>
</protein>
<dbReference type="InterPro" id="IPR000073">
    <property type="entry name" value="AB_hydrolase_1"/>
</dbReference>
<evidence type="ECO:0000259" key="5">
    <source>
        <dbReference type="Pfam" id="PF07167"/>
    </source>
</evidence>
<gene>
    <name evidence="6" type="ORF">ACFQ34_28280</name>
</gene>
<feature type="domain" description="AB hydrolase-1" evidence="4">
    <location>
        <begin position="277"/>
        <end position="518"/>
    </location>
</feature>
<feature type="region of interest" description="Disordered" evidence="3">
    <location>
        <begin position="92"/>
        <end position="111"/>
    </location>
</feature>
<feature type="domain" description="Poly-beta-hydroxybutyrate polymerase N-terminal" evidence="5">
    <location>
        <begin position="107"/>
        <end position="275"/>
    </location>
</feature>
<comment type="caution">
    <text evidence="6">The sequence shown here is derived from an EMBL/GenBank/DDBJ whole genome shotgun (WGS) entry which is preliminary data.</text>
</comment>
<dbReference type="SUPFAM" id="SSF53474">
    <property type="entry name" value="alpha/beta-Hydrolases"/>
    <property type="match status" value="1"/>
</dbReference>
<reference evidence="7" key="1">
    <citation type="journal article" date="2019" name="Int. J. Syst. Evol. Microbiol.">
        <title>The Global Catalogue of Microorganisms (GCM) 10K type strain sequencing project: providing services to taxonomists for standard genome sequencing and annotation.</title>
        <authorList>
            <consortium name="The Broad Institute Genomics Platform"/>
            <consortium name="The Broad Institute Genome Sequencing Center for Infectious Disease"/>
            <person name="Wu L."/>
            <person name="Ma J."/>
        </authorList>
    </citation>
    <scope>NUCLEOTIDE SEQUENCE [LARGE SCALE GENOMIC DNA]</scope>
    <source>
        <strain evidence="7">CCUG 49018</strain>
    </source>
</reference>
<dbReference type="Pfam" id="PF07167">
    <property type="entry name" value="PhaC_N"/>
    <property type="match status" value="1"/>
</dbReference>